<dbReference type="InterPro" id="IPR017969">
    <property type="entry name" value="Heavy-metal-associated_CS"/>
</dbReference>
<name>A0A1S9ZWS2_9GAMM</name>
<dbReference type="FunFam" id="3.30.70.100:FF:000001">
    <property type="entry name" value="ATPase copper transporting beta"/>
    <property type="match status" value="1"/>
</dbReference>
<evidence type="ECO:0000259" key="2">
    <source>
        <dbReference type="PROSITE" id="PS50846"/>
    </source>
</evidence>
<dbReference type="Proteomes" id="UP000255279">
    <property type="component" value="Unassembled WGS sequence"/>
</dbReference>
<dbReference type="InterPro" id="IPR036163">
    <property type="entry name" value="HMA_dom_sf"/>
</dbReference>
<dbReference type="InterPro" id="IPR006121">
    <property type="entry name" value="HMA_dom"/>
</dbReference>
<dbReference type="Proteomes" id="UP000190435">
    <property type="component" value="Unassembled WGS sequence"/>
</dbReference>
<evidence type="ECO:0000313" key="4">
    <source>
        <dbReference type="EMBL" id="STZ14884.1"/>
    </source>
</evidence>
<dbReference type="STRING" id="34060.B0181_09440"/>
<proteinExistence type="predicted"/>
<evidence type="ECO:0000313" key="5">
    <source>
        <dbReference type="Proteomes" id="UP000190435"/>
    </source>
</evidence>
<protein>
    <submittedName>
        <fullName evidence="4">Copper chaperone CopZ</fullName>
    </submittedName>
</protein>
<keyword evidence="1" id="KW-0479">Metal-binding</keyword>
<dbReference type="EMBL" id="UGQE01000004">
    <property type="protein sequence ID" value="STZ14884.1"/>
    <property type="molecule type" value="Genomic_DNA"/>
</dbReference>
<dbReference type="CDD" id="cd00371">
    <property type="entry name" value="HMA"/>
    <property type="match status" value="1"/>
</dbReference>
<dbReference type="OrthoDB" id="9814359at2"/>
<gene>
    <name evidence="4" type="primary">copZ</name>
    <name evidence="3" type="ORF">B0181_09440</name>
    <name evidence="4" type="ORF">NCTC10293_02489</name>
</gene>
<sequence>MTMQTFNIDGMTCGGCAKSVQNAIMGVAGVQSVSVDFESGSAVVVADLSVQAAIREAIEDAGFDVE</sequence>
<evidence type="ECO:0000313" key="6">
    <source>
        <dbReference type="Proteomes" id="UP000255279"/>
    </source>
</evidence>
<evidence type="ECO:0000256" key="1">
    <source>
        <dbReference type="ARBA" id="ARBA00022723"/>
    </source>
</evidence>
<organism evidence="3 5">
    <name type="scientific">Moraxella caviae</name>
    <dbReference type="NCBI Taxonomy" id="34060"/>
    <lineage>
        <taxon>Bacteria</taxon>
        <taxon>Pseudomonadati</taxon>
        <taxon>Pseudomonadota</taxon>
        <taxon>Gammaproteobacteria</taxon>
        <taxon>Moraxellales</taxon>
        <taxon>Moraxellaceae</taxon>
        <taxon>Moraxella</taxon>
    </lineage>
</organism>
<evidence type="ECO:0000313" key="3">
    <source>
        <dbReference type="EMBL" id="OOR87849.1"/>
    </source>
</evidence>
<dbReference type="SUPFAM" id="SSF55008">
    <property type="entry name" value="HMA, heavy metal-associated domain"/>
    <property type="match status" value="1"/>
</dbReference>
<keyword evidence="5" id="KW-1185">Reference proteome</keyword>
<reference evidence="3 5" key="1">
    <citation type="submission" date="2017-02" db="EMBL/GenBank/DDBJ databases">
        <title>Draft genome sequence of Moraxella caviae CCUG 355 type strain.</title>
        <authorList>
            <person name="Engstrom-Jakobsson H."/>
            <person name="Salva-Serra F."/>
            <person name="Thorell K."/>
            <person name="Gonzales-Siles L."/>
            <person name="Karlsson R."/>
            <person name="Boulund F."/>
            <person name="Engstrand L."/>
            <person name="Moore E."/>
        </authorList>
    </citation>
    <scope>NUCLEOTIDE SEQUENCE [LARGE SCALE GENOMIC DNA]</scope>
    <source>
        <strain evidence="3 5">CCUG 355</strain>
    </source>
</reference>
<dbReference type="PROSITE" id="PS01047">
    <property type="entry name" value="HMA_1"/>
    <property type="match status" value="1"/>
</dbReference>
<dbReference type="EMBL" id="MUXU01000061">
    <property type="protein sequence ID" value="OOR87849.1"/>
    <property type="molecule type" value="Genomic_DNA"/>
</dbReference>
<dbReference type="Pfam" id="PF00403">
    <property type="entry name" value="HMA"/>
    <property type="match status" value="1"/>
</dbReference>
<dbReference type="GO" id="GO:0046872">
    <property type="term" value="F:metal ion binding"/>
    <property type="evidence" value="ECO:0007669"/>
    <property type="project" value="UniProtKB-KW"/>
</dbReference>
<dbReference type="Gene3D" id="3.30.70.100">
    <property type="match status" value="1"/>
</dbReference>
<dbReference type="RefSeq" id="WP_078277248.1">
    <property type="nucleotide sequence ID" value="NZ_CAACXO010000022.1"/>
</dbReference>
<accession>A0A1S9ZWS2</accession>
<feature type="domain" description="HMA" evidence="2">
    <location>
        <begin position="2"/>
        <end position="66"/>
    </location>
</feature>
<reference evidence="4 6" key="2">
    <citation type="submission" date="2018-06" db="EMBL/GenBank/DDBJ databases">
        <authorList>
            <consortium name="Pathogen Informatics"/>
            <person name="Doyle S."/>
        </authorList>
    </citation>
    <scope>NUCLEOTIDE SEQUENCE [LARGE SCALE GENOMIC DNA]</scope>
    <source>
        <strain evidence="4 6">NCTC10293</strain>
    </source>
</reference>
<dbReference type="AlphaFoldDB" id="A0A1S9ZWS2"/>
<dbReference type="PROSITE" id="PS50846">
    <property type="entry name" value="HMA_2"/>
    <property type="match status" value="1"/>
</dbReference>